<dbReference type="Gene3D" id="3.30.200.20">
    <property type="entry name" value="Phosphorylase Kinase, domain 1"/>
    <property type="match status" value="1"/>
</dbReference>
<evidence type="ECO:0000256" key="3">
    <source>
        <dbReference type="ARBA" id="ARBA00022741"/>
    </source>
</evidence>
<name>A0ABT8L825_9BACT</name>
<keyword evidence="8" id="KW-1185">Reference proteome</keyword>
<dbReference type="GO" id="GO:0016740">
    <property type="term" value="F:transferase activity"/>
    <property type="evidence" value="ECO:0007669"/>
    <property type="project" value="UniProtKB-KW"/>
</dbReference>
<dbReference type="EMBL" id="JAUJEB010000004">
    <property type="protein sequence ID" value="MDN5213910.1"/>
    <property type="molecule type" value="Genomic_DNA"/>
</dbReference>
<comment type="similarity">
    <text evidence="1">Belongs to the methylthioribose kinase family.</text>
</comment>
<evidence type="ECO:0000256" key="1">
    <source>
        <dbReference type="ARBA" id="ARBA00010165"/>
    </source>
</evidence>
<dbReference type="Gene3D" id="3.90.1200.10">
    <property type="match status" value="1"/>
</dbReference>
<accession>A0ABT8L825</accession>
<evidence type="ECO:0000256" key="2">
    <source>
        <dbReference type="ARBA" id="ARBA00022679"/>
    </source>
</evidence>
<evidence type="ECO:0000313" key="8">
    <source>
        <dbReference type="Proteomes" id="UP001172083"/>
    </source>
</evidence>
<sequence>MSEENLINRLFEKGLIRKKQNVATQLTGGVSCQILLIDDGENRFVVKRALEKLKVKDNWYADTGRNKTEQAYLSYVGEFLPGAVPKVIYSDDTLNFFCMEMLENGLSNWKDLLMTGQCDQRYAEKTGALLGEIHAHSAGDTKAKALFDTSANFHQLRIEPYLLKTGERNPQLQDIFRKEAERIANTSTCLVHGDFSPKNIMVRQDRIVVLDCEVAWYGDPVFDIAFLLNHFMLKALYLPKHTETLLNMAASVWDNYRHKAQKILDVQFEKRMTHLLLLLMLARVDGKSPVEYLNDKQQNQVKDFVCGMFPQSFGSFRGLQDQWLENLKQ</sequence>
<dbReference type="PANTHER" id="PTHR34273">
    <property type="entry name" value="METHYLTHIORIBOSE KINASE"/>
    <property type="match status" value="1"/>
</dbReference>
<dbReference type="EC" id="2.7.1.-" evidence="7"/>
<gene>
    <name evidence="7" type="ORF">QQ020_17680</name>
</gene>
<comment type="caution">
    <text evidence="7">The sequence shown here is derived from an EMBL/GenBank/DDBJ whole genome shotgun (WGS) entry which is preliminary data.</text>
</comment>
<evidence type="ECO:0000259" key="6">
    <source>
        <dbReference type="Pfam" id="PF01636"/>
    </source>
</evidence>
<dbReference type="Pfam" id="PF01636">
    <property type="entry name" value="APH"/>
    <property type="match status" value="1"/>
</dbReference>
<dbReference type="Proteomes" id="UP001172083">
    <property type="component" value="Unassembled WGS sequence"/>
</dbReference>
<protein>
    <submittedName>
        <fullName evidence="7">Aminoglycoside phosphotransferase family protein</fullName>
        <ecNumber evidence="7">2.7.1.-</ecNumber>
    </submittedName>
</protein>
<evidence type="ECO:0000256" key="5">
    <source>
        <dbReference type="ARBA" id="ARBA00022840"/>
    </source>
</evidence>
<reference evidence="7" key="1">
    <citation type="submission" date="2023-06" db="EMBL/GenBank/DDBJ databases">
        <title>Genomic of Agaribacillus aureum.</title>
        <authorList>
            <person name="Wang G."/>
        </authorList>
    </citation>
    <scope>NUCLEOTIDE SEQUENCE</scope>
    <source>
        <strain evidence="7">BMA12</strain>
    </source>
</reference>
<evidence type="ECO:0000313" key="7">
    <source>
        <dbReference type="EMBL" id="MDN5213910.1"/>
    </source>
</evidence>
<dbReference type="InterPro" id="IPR002575">
    <property type="entry name" value="Aminoglycoside_PTrfase"/>
</dbReference>
<feature type="domain" description="Aminoglycoside phosphotransferase" evidence="6">
    <location>
        <begin position="24"/>
        <end position="232"/>
    </location>
</feature>
<dbReference type="PANTHER" id="PTHR34273:SF2">
    <property type="entry name" value="METHYLTHIORIBOSE KINASE"/>
    <property type="match status" value="1"/>
</dbReference>
<dbReference type="SUPFAM" id="SSF56112">
    <property type="entry name" value="Protein kinase-like (PK-like)"/>
    <property type="match status" value="1"/>
</dbReference>
<keyword evidence="2 7" id="KW-0808">Transferase</keyword>
<keyword evidence="3" id="KW-0547">Nucleotide-binding</keyword>
<keyword evidence="5" id="KW-0067">ATP-binding</keyword>
<organism evidence="7 8">
    <name type="scientific">Agaribacillus aureus</name>
    <dbReference type="NCBI Taxonomy" id="3051825"/>
    <lineage>
        <taxon>Bacteria</taxon>
        <taxon>Pseudomonadati</taxon>
        <taxon>Bacteroidota</taxon>
        <taxon>Cytophagia</taxon>
        <taxon>Cytophagales</taxon>
        <taxon>Splendidivirgaceae</taxon>
        <taxon>Agaribacillus</taxon>
    </lineage>
</organism>
<proteinExistence type="inferred from homology"/>
<dbReference type="RefSeq" id="WP_346759249.1">
    <property type="nucleotide sequence ID" value="NZ_JAUJEB010000004.1"/>
</dbReference>
<keyword evidence="4" id="KW-0418">Kinase</keyword>
<evidence type="ECO:0000256" key="4">
    <source>
        <dbReference type="ARBA" id="ARBA00022777"/>
    </source>
</evidence>
<dbReference type="InterPro" id="IPR011009">
    <property type="entry name" value="Kinase-like_dom_sf"/>
</dbReference>